<feature type="signal peptide" evidence="3">
    <location>
        <begin position="1"/>
        <end position="28"/>
    </location>
</feature>
<dbReference type="SUPFAM" id="SSF53474">
    <property type="entry name" value="alpha/beta-Hydrolases"/>
    <property type="match status" value="1"/>
</dbReference>
<dbReference type="PANTHER" id="PTHR43918">
    <property type="entry name" value="ACETYLCHOLINESTERASE"/>
    <property type="match status" value="1"/>
</dbReference>
<dbReference type="EMBL" id="CAWUHC010000012">
    <property type="protein sequence ID" value="CAK7214681.1"/>
    <property type="molecule type" value="Genomic_DNA"/>
</dbReference>
<feature type="domain" description="Carboxylesterase type B" evidence="4">
    <location>
        <begin position="417"/>
        <end position="528"/>
    </location>
</feature>
<dbReference type="InterPro" id="IPR050654">
    <property type="entry name" value="AChE-related_enzymes"/>
</dbReference>
<evidence type="ECO:0000256" key="3">
    <source>
        <dbReference type="RuleBase" id="RU361235"/>
    </source>
</evidence>
<dbReference type="InterPro" id="IPR019819">
    <property type="entry name" value="Carboxylesterase_B_CS"/>
</dbReference>
<proteinExistence type="inferred from homology"/>
<accession>A0ABP0B585</accession>
<feature type="domain" description="Carboxylesterase type B" evidence="4">
    <location>
        <begin position="70"/>
        <end position="402"/>
    </location>
</feature>
<protein>
    <recommendedName>
        <fullName evidence="3">Carboxylic ester hydrolase</fullName>
        <ecNumber evidence="3">3.1.1.-</ecNumber>
    </recommendedName>
</protein>
<dbReference type="Proteomes" id="UP001642406">
    <property type="component" value="Unassembled WGS sequence"/>
</dbReference>
<organism evidence="5 6">
    <name type="scientific">Sporothrix bragantina</name>
    <dbReference type="NCBI Taxonomy" id="671064"/>
    <lineage>
        <taxon>Eukaryota</taxon>
        <taxon>Fungi</taxon>
        <taxon>Dikarya</taxon>
        <taxon>Ascomycota</taxon>
        <taxon>Pezizomycotina</taxon>
        <taxon>Sordariomycetes</taxon>
        <taxon>Sordariomycetidae</taxon>
        <taxon>Ophiostomatales</taxon>
        <taxon>Ophiostomataceae</taxon>
        <taxon>Sporothrix</taxon>
    </lineage>
</organism>
<dbReference type="PROSITE" id="PS00122">
    <property type="entry name" value="CARBOXYLESTERASE_B_1"/>
    <property type="match status" value="1"/>
</dbReference>
<keyword evidence="2 3" id="KW-0378">Hydrolase</keyword>
<dbReference type="PANTHER" id="PTHR43918:SF4">
    <property type="entry name" value="CARBOXYLIC ESTER HYDROLASE"/>
    <property type="match status" value="1"/>
</dbReference>
<comment type="caution">
    <text evidence="5">The sequence shown here is derived from an EMBL/GenBank/DDBJ whole genome shotgun (WGS) entry which is preliminary data.</text>
</comment>
<dbReference type="InterPro" id="IPR019826">
    <property type="entry name" value="Carboxylesterase_B_AS"/>
</dbReference>
<gene>
    <name evidence="5" type="ORF">SBRCBS47491_002234</name>
</gene>
<dbReference type="EC" id="3.1.1.-" evidence="3"/>
<comment type="similarity">
    <text evidence="1 3">Belongs to the type-B carboxylesterase/lipase family.</text>
</comment>
<evidence type="ECO:0000313" key="5">
    <source>
        <dbReference type="EMBL" id="CAK7214681.1"/>
    </source>
</evidence>
<keyword evidence="6" id="KW-1185">Reference proteome</keyword>
<evidence type="ECO:0000259" key="4">
    <source>
        <dbReference type="Pfam" id="PF00135"/>
    </source>
</evidence>
<dbReference type="PROSITE" id="PS00941">
    <property type="entry name" value="CARBOXYLESTERASE_B_2"/>
    <property type="match status" value="1"/>
</dbReference>
<dbReference type="InterPro" id="IPR002018">
    <property type="entry name" value="CarbesteraseB"/>
</dbReference>
<keyword evidence="3" id="KW-0732">Signal</keyword>
<sequence>MTAGQQPTRWATLLSALAVASLCQLALAAADPAVEYQAGGQQVLADIGSNSTASACPDDLLVRTTLFTYQGAVNEETPEVRQFLGIPFAEPPVGPLRFQPPVTKRPLADGAIVDATKYGSYCYQHDNGEPSFFRSQPGHNLPKGLKESEDCLTLDVWTRRTPCHGGGGDNQNKKAAVLIWVHGGALMTGDSSTIYQRGNRLVANHDEVVVVSVNYRVNVFGFPRAGGLDGRHLNPGFLDVRLAVEWIYHNIAEFGGDPTRMILFGNSAGGTQVDKYAYAWAHDPLVSGYICMSGQGEFSADPTDVSNFTYVAERVGCEGFVTDSKKDYDGEFACMQKVDADAIIGVLNGYDSRQHGGSVLNFQPQTDNETSFGNYTDLQVRGMYSKLPQVIGNVANEMVSLYYPWTGEAPDQEVIDLLSGLFVCPAAKASRARQDYGSPVWRYRYFGDFPNMNPYPWMHAYHGGEVPMVFGTTDTFAPNTPEQDQISAYMQKVWVTFAKDPVNGLLELGWPHYIEEEDTLVRIAYDNALEIDFVKGDTYDELCPYVMTHMGDVIKRAMPP</sequence>
<evidence type="ECO:0000256" key="1">
    <source>
        <dbReference type="ARBA" id="ARBA00005964"/>
    </source>
</evidence>
<dbReference type="InterPro" id="IPR029058">
    <property type="entry name" value="AB_hydrolase_fold"/>
</dbReference>
<feature type="chain" id="PRO_5044968571" description="Carboxylic ester hydrolase" evidence="3">
    <location>
        <begin position="29"/>
        <end position="560"/>
    </location>
</feature>
<dbReference type="Gene3D" id="3.40.50.1820">
    <property type="entry name" value="alpha/beta hydrolase"/>
    <property type="match status" value="2"/>
</dbReference>
<evidence type="ECO:0000313" key="6">
    <source>
        <dbReference type="Proteomes" id="UP001642406"/>
    </source>
</evidence>
<reference evidence="5 6" key="1">
    <citation type="submission" date="2024-01" db="EMBL/GenBank/DDBJ databases">
        <authorList>
            <person name="Allen C."/>
            <person name="Tagirdzhanova G."/>
        </authorList>
    </citation>
    <scope>NUCLEOTIDE SEQUENCE [LARGE SCALE GENOMIC DNA]</scope>
</reference>
<evidence type="ECO:0000256" key="2">
    <source>
        <dbReference type="ARBA" id="ARBA00022801"/>
    </source>
</evidence>
<dbReference type="Pfam" id="PF00135">
    <property type="entry name" value="COesterase"/>
    <property type="match status" value="2"/>
</dbReference>
<name>A0ABP0B585_9PEZI</name>